<evidence type="ECO:0000313" key="1">
    <source>
        <dbReference type="EMBL" id="MBG8552332.1"/>
    </source>
</evidence>
<keyword evidence="2" id="KW-1185">Reference proteome</keyword>
<gene>
    <name evidence="1" type="ORF">I5L79_02180</name>
</gene>
<dbReference type="EMBL" id="JADWYK010000001">
    <property type="protein sequence ID" value="MBG8552332.1"/>
    <property type="molecule type" value="Genomic_DNA"/>
</dbReference>
<protein>
    <submittedName>
        <fullName evidence="1">Uncharacterized protein</fullName>
    </submittedName>
</protein>
<reference evidence="1 2" key="1">
    <citation type="submission" date="2020-11" db="EMBL/GenBank/DDBJ databases">
        <title>Hymenobacter sp.</title>
        <authorList>
            <person name="Kim M.K."/>
        </authorList>
    </citation>
    <scope>NUCLEOTIDE SEQUENCE [LARGE SCALE GENOMIC DNA]</scope>
    <source>
        <strain evidence="1 2">BT594</strain>
    </source>
</reference>
<evidence type="ECO:0000313" key="2">
    <source>
        <dbReference type="Proteomes" id="UP000601099"/>
    </source>
</evidence>
<proteinExistence type="predicted"/>
<organism evidence="1 2">
    <name type="scientific">Hymenobacter guriensis</name>
    <dbReference type="NCBI Taxonomy" id="2793065"/>
    <lineage>
        <taxon>Bacteria</taxon>
        <taxon>Pseudomonadati</taxon>
        <taxon>Bacteroidota</taxon>
        <taxon>Cytophagia</taxon>
        <taxon>Cytophagales</taxon>
        <taxon>Hymenobacteraceae</taxon>
        <taxon>Hymenobacter</taxon>
    </lineage>
</organism>
<comment type="caution">
    <text evidence="1">The sequence shown here is derived from an EMBL/GenBank/DDBJ whole genome shotgun (WGS) entry which is preliminary data.</text>
</comment>
<sequence>MGTTKEILAPYIPYGIGLYITPGLRGKLIGLTALPCSNPVETEIPGDEAGLLANLYAFEYGETLPVLYPWRYLTTPLADSSIPALVVASMLVNDWASQYSYVARDVSLDCISVDVFQQGGYMDEGDEQVYVVNLYADWNWDVLQIEGEGETHTGAHNPAQVIDYLRSQHFAVGLETHQYFNKLPA</sequence>
<name>A0ABS0KYW8_9BACT</name>
<accession>A0ABS0KYW8</accession>
<dbReference type="Proteomes" id="UP000601099">
    <property type="component" value="Unassembled WGS sequence"/>
</dbReference>
<dbReference type="RefSeq" id="WP_196953371.1">
    <property type="nucleotide sequence ID" value="NZ_JADWYK010000001.1"/>
</dbReference>